<dbReference type="InterPro" id="IPR002347">
    <property type="entry name" value="SDR_fam"/>
</dbReference>
<evidence type="ECO:0000256" key="2">
    <source>
        <dbReference type="ARBA" id="ARBA00023002"/>
    </source>
</evidence>
<dbReference type="PRINTS" id="PR00080">
    <property type="entry name" value="SDRFAMILY"/>
</dbReference>
<sequence length="264" mass="27806">MSDAPSPLPPSPLPRNPAAGKPLAERIAVVTGASRGIGRAAALALAAAGAHVIALARTQGALEELDDAIRQAGGSATLVPLDLKDYDAVDRLGAAIHERWGRLDILVGNAGVLGVLMPLGHVDPKVWANVMDINVTANWRLIRSLDPLLRRSDAGRAVFVTSGAASSCRAYWGPYAVSKAALEALVRTYAAETATTPVRAMLLNPGPLRTAMRRAAMPGEDPDTLRTPEDLAPHIVRLASPDWDGSGTIYDFPTDRVLTPQKPA</sequence>
<reference evidence="4" key="1">
    <citation type="journal article" date="2021" name="Front. Microbiol.">
        <title>Comprehensive Comparative Genomics and Phenotyping of Methylobacterium Species.</title>
        <authorList>
            <person name="Alessa O."/>
            <person name="Ogura Y."/>
            <person name="Fujitani Y."/>
            <person name="Takami H."/>
            <person name="Hayashi T."/>
            <person name="Sahin N."/>
            <person name="Tani A."/>
        </authorList>
    </citation>
    <scope>NUCLEOTIDE SEQUENCE</scope>
    <source>
        <strain evidence="4">KCTC 52305</strain>
    </source>
</reference>
<dbReference type="InterPro" id="IPR036291">
    <property type="entry name" value="NAD(P)-bd_dom_sf"/>
</dbReference>
<dbReference type="RefSeq" id="WP_128563958.1">
    <property type="nucleotide sequence ID" value="NZ_BPQH01000005.1"/>
</dbReference>
<evidence type="ECO:0000256" key="1">
    <source>
        <dbReference type="ARBA" id="ARBA00006484"/>
    </source>
</evidence>
<dbReference type="EMBL" id="BPQH01000005">
    <property type="protein sequence ID" value="GJD49355.1"/>
    <property type="molecule type" value="Genomic_DNA"/>
</dbReference>
<comment type="similarity">
    <text evidence="1 3">Belongs to the short-chain dehydrogenases/reductases (SDR) family.</text>
</comment>
<accession>A0ABQ4QWU3</accession>
<dbReference type="PANTHER" id="PTHR44196:SF4">
    <property type="entry name" value="SHORT CHAIN DEHYDROGENASE"/>
    <property type="match status" value="1"/>
</dbReference>
<dbReference type="Pfam" id="PF00106">
    <property type="entry name" value="adh_short"/>
    <property type="match status" value="1"/>
</dbReference>
<proteinExistence type="inferred from homology"/>
<dbReference type="PROSITE" id="PS00061">
    <property type="entry name" value="ADH_SHORT"/>
    <property type="match status" value="1"/>
</dbReference>
<dbReference type="PRINTS" id="PR00081">
    <property type="entry name" value="GDHRDH"/>
</dbReference>
<dbReference type="PANTHER" id="PTHR44196">
    <property type="entry name" value="DEHYDROGENASE/REDUCTASE SDR FAMILY MEMBER 7B"/>
    <property type="match status" value="1"/>
</dbReference>
<evidence type="ECO:0000256" key="3">
    <source>
        <dbReference type="RuleBase" id="RU000363"/>
    </source>
</evidence>
<dbReference type="Proteomes" id="UP001055167">
    <property type="component" value="Unassembled WGS sequence"/>
</dbReference>
<organism evidence="4 5">
    <name type="scientific">Methylobacterium crusticola</name>
    <dbReference type="NCBI Taxonomy" id="1697972"/>
    <lineage>
        <taxon>Bacteria</taxon>
        <taxon>Pseudomonadati</taxon>
        <taxon>Pseudomonadota</taxon>
        <taxon>Alphaproteobacteria</taxon>
        <taxon>Hyphomicrobiales</taxon>
        <taxon>Methylobacteriaceae</taxon>
        <taxon>Methylobacterium</taxon>
    </lineage>
</organism>
<gene>
    <name evidence="4" type="primary">yciK</name>
    <name evidence="4" type="ORF">OPKNFCMD_2085</name>
</gene>
<evidence type="ECO:0000313" key="4">
    <source>
        <dbReference type="EMBL" id="GJD49355.1"/>
    </source>
</evidence>
<comment type="caution">
    <text evidence="4">The sequence shown here is derived from an EMBL/GenBank/DDBJ whole genome shotgun (WGS) entry which is preliminary data.</text>
</comment>
<keyword evidence="2" id="KW-0560">Oxidoreductase</keyword>
<name>A0ABQ4QWU3_9HYPH</name>
<reference evidence="4" key="2">
    <citation type="submission" date="2021-08" db="EMBL/GenBank/DDBJ databases">
        <authorList>
            <person name="Tani A."/>
            <person name="Ola A."/>
            <person name="Ogura Y."/>
            <person name="Katsura K."/>
            <person name="Hayashi T."/>
        </authorList>
    </citation>
    <scope>NUCLEOTIDE SEQUENCE</scope>
    <source>
        <strain evidence="4">KCTC 52305</strain>
    </source>
</reference>
<dbReference type="InterPro" id="IPR020904">
    <property type="entry name" value="Sc_DH/Rdtase_CS"/>
</dbReference>
<evidence type="ECO:0000313" key="5">
    <source>
        <dbReference type="Proteomes" id="UP001055167"/>
    </source>
</evidence>
<protein>
    <submittedName>
        <fullName evidence="4">Oxidoreductase YciK</fullName>
    </submittedName>
</protein>
<dbReference type="Gene3D" id="3.40.50.720">
    <property type="entry name" value="NAD(P)-binding Rossmann-like Domain"/>
    <property type="match status" value="1"/>
</dbReference>
<keyword evidence="5" id="KW-1185">Reference proteome</keyword>
<dbReference type="SUPFAM" id="SSF51735">
    <property type="entry name" value="NAD(P)-binding Rossmann-fold domains"/>
    <property type="match status" value="1"/>
</dbReference>